<name>A0ABP9QHV8_9RHOO</name>
<dbReference type="Pfam" id="PF14243">
    <property type="entry name" value="R2K_3"/>
    <property type="match status" value="1"/>
</dbReference>
<dbReference type="InterPro" id="IPR025643">
    <property type="entry name" value="R2K_3"/>
</dbReference>
<sequence>MHLLYPCDPFDKKKPDEAYEEEFSAAQSAGFTCFLFSSEDFELGEFKPRPTNAFEGEILYRGWMLTPARYAQLQEAIESKGATAVVTAEDYRRCHYLPEWYEQCKDVTPRTIVLSKDDDFTTSLSTTGWSAYFVKDFVKSLTTSRGSVARSVAEVREVVDLIERYRGQLEGGVCIRELEDLLPETEERYFVFRGKAFARDGVVPELVKDIARRIESPFFSVDIVLNREGTPRLIELGDGQVSDRKKWPASTFIEALNG</sequence>
<evidence type="ECO:0000259" key="1">
    <source>
        <dbReference type="Pfam" id="PF14243"/>
    </source>
</evidence>
<feature type="domain" description="ATP-grasp" evidence="1">
    <location>
        <begin position="128"/>
        <end position="256"/>
    </location>
</feature>
<protein>
    <submittedName>
        <fullName evidence="2">ATP-grasp domain-containing protein</fullName>
    </submittedName>
</protein>
<evidence type="ECO:0000313" key="2">
    <source>
        <dbReference type="EMBL" id="GAA5162203.1"/>
    </source>
</evidence>
<accession>A0ABP9QHV8</accession>
<reference evidence="3" key="1">
    <citation type="journal article" date="2019" name="Int. J. Syst. Evol. Microbiol.">
        <title>The Global Catalogue of Microorganisms (GCM) 10K type strain sequencing project: providing services to taxonomists for standard genome sequencing and annotation.</title>
        <authorList>
            <consortium name="The Broad Institute Genomics Platform"/>
            <consortium name="The Broad Institute Genome Sequencing Center for Infectious Disease"/>
            <person name="Wu L."/>
            <person name="Ma J."/>
        </authorList>
    </citation>
    <scope>NUCLEOTIDE SEQUENCE [LARGE SCALE GENOMIC DNA]</scope>
    <source>
        <strain evidence="3">JCM 18715</strain>
    </source>
</reference>
<evidence type="ECO:0000313" key="3">
    <source>
        <dbReference type="Proteomes" id="UP001500547"/>
    </source>
</evidence>
<proteinExistence type="predicted"/>
<gene>
    <name evidence="2" type="ORF">GCM10025770_12670</name>
</gene>
<dbReference type="EMBL" id="BAABLD010000005">
    <property type="protein sequence ID" value="GAA5162203.1"/>
    <property type="molecule type" value="Genomic_DNA"/>
</dbReference>
<organism evidence="2 3">
    <name type="scientific">Viridibacterium curvum</name>
    <dbReference type="NCBI Taxonomy" id="1101404"/>
    <lineage>
        <taxon>Bacteria</taxon>
        <taxon>Pseudomonadati</taxon>
        <taxon>Pseudomonadota</taxon>
        <taxon>Betaproteobacteria</taxon>
        <taxon>Rhodocyclales</taxon>
        <taxon>Rhodocyclaceae</taxon>
        <taxon>Viridibacterium</taxon>
    </lineage>
</organism>
<comment type="caution">
    <text evidence="2">The sequence shown here is derived from an EMBL/GenBank/DDBJ whole genome shotgun (WGS) entry which is preliminary data.</text>
</comment>
<dbReference type="RefSeq" id="WP_345532033.1">
    <property type="nucleotide sequence ID" value="NZ_BAABLD010000005.1"/>
</dbReference>
<keyword evidence="3" id="KW-1185">Reference proteome</keyword>
<dbReference type="Proteomes" id="UP001500547">
    <property type="component" value="Unassembled WGS sequence"/>
</dbReference>